<name>A0A450X1M1_9GAMM</name>
<organism evidence="1">
    <name type="scientific">Candidatus Kentrum sp. LPFa</name>
    <dbReference type="NCBI Taxonomy" id="2126335"/>
    <lineage>
        <taxon>Bacteria</taxon>
        <taxon>Pseudomonadati</taxon>
        <taxon>Pseudomonadota</taxon>
        <taxon>Gammaproteobacteria</taxon>
        <taxon>Candidatus Kentrum</taxon>
    </lineage>
</organism>
<accession>A0A450X1M1</accession>
<protein>
    <submittedName>
        <fullName evidence="1">Uncharacterized protein</fullName>
    </submittedName>
</protein>
<gene>
    <name evidence="1" type="ORF">BECKLPF1236A_GA0070988_103732</name>
</gene>
<sequence>MAHPRAAVDVVGADDRAHEFLHEVVFLIGGAGGRNTGDGVGSARLFDALEFGDDAPIGRFPGYLSEFPIVALDERRTQAIGVIEKFEGVTSFKTCMATVDFGIQGRPDGDDLVIGYGYRQVAAHAAIGANGPNYLFRLGRFGLEHIEDGCRGASLRAGATTDAIGLREGLIHSLGDMAMETSSRHGEHELPLHLVAGPNAAVAMDAFGEIGSEIRMGGIFLSIQVILATRIPDLPDADLRRHPL</sequence>
<dbReference type="AlphaFoldDB" id="A0A450X1M1"/>
<reference evidence="1" key="1">
    <citation type="submission" date="2019-02" db="EMBL/GenBank/DDBJ databases">
        <authorList>
            <person name="Gruber-Vodicka R. H."/>
            <person name="Seah K. B. B."/>
        </authorList>
    </citation>
    <scope>NUCLEOTIDE SEQUENCE</scope>
    <source>
        <strain evidence="1">BECK_S312</strain>
    </source>
</reference>
<dbReference type="EMBL" id="CAADFM010000373">
    <property type="protein sequence ID" value="VFK23199.1"/>
    <property type="molecule type" value="Genomic_DNA"/>
</dbReference>
<proteinExistence type="predicted"/>
<evidence type="ECO:0000313" key="1">
    <source>
        <dbReference type="EMBL" id="VFK23199.1"/>
    </source>
</evidence>